<evidence type="ECO:0000313" key="2">
    <source>
        <dbReference type="Proteomes" id="UP001283361"/>
    </source>
</evidence>
<protein>
    <submittedName>
        <fullName evidence="1">Uncharacterized protein</fullName>
    </submittedName>
</protein>
<sequence>MGSSKSPLPRTEGLKSPATFSLEAYHYPPKKILDSPLVKTSRRIFESCTAAESIHPVAKPGLAVAASLSEASMCD</sequence>
<reference evidence="1" key="1">
    <citation type="journal article" date="2023" name="G3 (Bethesda)">
        <title>A reference genome for the long-term kleptoplast-retaining sea slug Elysia crispata morphotype clarki.</title>
        <authorList>
            <person name="Eastman K.E."/>
            <person name="Pendleton A.L."/>
            <person name="Shaikh M.A."/>
            <person name="Suttiyut T."/>
            <person name="Ogas R."/>
            <person name="Tomko P."/>
            <person name="Gavelis G."/>
            <person name="Widhalm J.R."/>
            <person name="Wisecaver J.H."/>
        </authorList>
    </citation>
    <scope>NUCLEOTIDE SEQUENCE</scope>
    <source>
        <strain evidence="1">ECLA1</strain>
    </source>
</reference>
<keyword evidence="2" id="KW-1185">Reference proteome</keyword>
<dbReference type="Proteomes" id="UP001283361">
    <property type="component" value="Unassembled WGS sequence"/>
</dbReference>
<dbReference type="EMBL" id="JAWDGP010002503">
    <property type="protein sequence ID" value="KAK3782475.1"/>
    <property type="molecule type" value="Genomic_DNA"/>
</dbReference>
<name>A0AAE1DU67_9GAST</name>
<dbReference type="AlphaFoldDB" id="A0AAE1DU67"/>
<comment type="caution">
    <text evidence="1">The sequence shown here is derived from an EMBL/GenBank/DDBJ whole genome shotgun (WGS) entry which is preliminary data.</text>
</comment>
<evidence type="ECO:0000313" key="1">
    <source>
        <dbReference type="EMBL" id="KAK3782475.1"/>
    </source>
</evidence>
<proteinExistence type="predicted"/>
<organism evidence="1 2">
    <name type="scientific">Elysia crispata</name>
    <name type="common">lettuce slug</name>
    <dbReference type="NCBI Taxonomy" id="231223"/>
    <lineage>
        <taxon>Eukaryota</taxon>
        <taxon>Metazoa</taxon>
        <taxon>Spiralia</taxon>
        <taxon>Lophotrochozoa</taxon>
        <taxon>Mollusca</taxon>
        <taxon>Gastropoda</taxon>
        <taxon>Heterobranchia</taxon>
        <taxon>Euthyneura</taxon>
        <taxon>Panpulmonata</taxon>
        <taxon>Sacoglossa</taxon>
        <taxon>Placobranchoidea</taxon>
        <taxon>Plakobranchidae</taxon>
        <taxon>Elysia</taxon>
    </lineage>
</organism>
<gene>
    <name evidence="1" type="ORF">RRG08_008332</name>
</gene>
<accession>A0AAE1DU67</accession>